<feature type="region of interest" description="Disordered" evidence="1">
    <location>
        <begin position="150"/>
        <end position="196"/>
    </location>
</feature>
<accession>A0A3R7ESM3</accession>
<evidence type="ECO:0008006" key="4">
    <source>
        <dbReference type="Google" id="ProtNLM"/>
    </source>
</evidence>
<dbReference type="Pfam" id="PF13801">
    <property type="entry name" value="Metal_resist"/>
    <property type="match status" value="1"/>
</dbReference>
<dbReference type="RefSeq" id="WP_120345413.1">
    <property type="nucleotide sequence ID" value="NZ_MCAS01000016.1"/>
</dbReference>
<reference evidence="2 3" key="1">
    <citation type="submission" date="2016-07" db="EMBL/GenBank/DDBJ databases">
        <title>Genome analysis of Burkholderia fungorum ES3-20.</title>
        <authorList>
            <person name="Xu D."/>
            <person name="Yao R."/>
            <person name="Zheng S."/>
        </authorList>
    </citation>
    <scope>NUCLEOTIDE SEQUENCE [LARGE SCALE GENOMIC DNA]</scope>
    <source>
        <strain evidence="2 3">ES3-20</strain>
    </source>
</reference>
<evidence type="ECO:0000313" key="2">
    <source>
        <dbReference type="EMBL" id="RKF45342.1"/>
    </source>
</evidence>
<name>A0A3R7ESM3_9BURK</name>
<proteinExistence type="predicted"/>
<evidence type="ECO:0000313" key="3">
    <source>
        <dbReference type="Proteomes" id="UP000283709"/>
    </source>
</evidence>
<organism evidence="2 3">
    <name type="scientific">Paraburkholderia fungorum</name>
    <dbReference type="NCBI Taxonomy" id="134537"/>
    <lineage>
        <taxon>Bacteria</taxon>
        <taxon>Pseudomonadati</taxon>
        <taxon>Pseudomonadota</taxon>
        <taxon>Betaproteobacteria</taxon>
        <taxon>Burkholderiales</taxon>
        <taxon>Burkholderiaceae</taxon>
        <taxon>Paraburkholderia</taxon>
    </lineage>
</organism>
<dbReference type="InterPro" id="IPR025961">
    <property type="entry name" value="Metal_resist"/>
</dbReference>
<evidence type="ECO:0000256" key="1">
    <source>
        <dbReference type="SAM" id="MobiDB-lite"/>
    </source>
</evidence>
<gene>
    <name evidence="2" type="ORF">BCY88_26865</name>
</gene>
<feature type="compositionally biased region" description="Low complexity" evidence="1">
    <location>
        <begin position="157"/>
        <end position="182"/>
    </location>
</feature>
<dbReference type="OrthoDB" id="8636739at2"/>
<sequence length="196" mass="20912">MNGRSWKIVLVASLVLNVFLVGAIVGGAYQWFAAHGALTPAQAQAQAQQRTALRFAAETLSAERQKAFLDGLKKARREGREFARDGREGRHEVLRLLAAPQFDRAALDAALARTREADSSLRAQVEGSVADFAATLSPEERVEFADSLKLRGQWREPQPAANAKKPPQPAASMPAASESTMSRPTTSDASGAASGG</sequence>
<protein>
    <recommendedName>
        <fullName evidence="4">Periplasmic heavy metal sensor</fullName>
    </recommendedName>
</protein>
<dbReference type="AlphaFoldDB" id="A0A3R7ESM3"/>
<dbReference type="EMBL" id="MCAS01000016">
    <property type="protein sequence ID" value="RKF45342.1"/>
    <property type="molecule type" value="Genomic_DNA"/>
</dbReference>
<dbReference type="Proteomes" id="UP000283709">
    <property type="component" value="Unassembled WGS sequence"/>
</dbReference>
<comment type="caution">
    <text evidence="2">The sequence shown here is derived from an EMBL/GenBank/DDBJ whole genome shotgun (WGS) entry which is preliminary data.</text>
</comment>